<name>A0A3Q2CUU4_CYPVA</name>
<reference evidence="2" key="2">
    <citation type="submission" date="2025-09" db="UniProtKB">
        <authorList>
            <consortium name="Ensembl"/>
        </authorList>
    </citation>
    <scope>IDENTIFICATION</scope>
</reference>
<dbReference type="InterPro" id="IPR006461">
    <property type="entry name" value="PLAC_motif_containing"/>
</dbReference>
<dbReference type="GeneTree" id="ENSGT00940000163701"/>
<dbReference type="STRING" id="28743.ENSCVAP00000009497"/>
<sequence length="162" mass="17992">MSVCPSVLPSVRPSISINTLQIYTDWATGLCDCFADGSTCCYGFWCRPCLACKVSKMFGENLCLPLCDICVDNFVSPAALSLRVAIRHKYGIRGSLCRDILVSCCCTSCAWCQMHRELKYRQNSPVIINAQLQPIVNSTMGPILYIAPMSECSFSALLWFYS</sequence>
<evidence type="ECO:0000256" key="1">
    <source>
        <dbReference type="ARBA" id="ARBA00009024"/>
    </source>
</evidence>
<evidence type="ECO:0008006" key="4">
    <source>
        <dbReference type="Google" id="ProtNLM"/>
    </source>
</evidence>
<dbReference type="Ensembl" id="ENSCVAT00000015922.1">
    <property type="protein sequence ID" value="ENSCVAP00000009497.1"/>
    <property type="gene ID" value="ENSCVAG00000011513.1"/>
</dbReference>
<organism evidence="2 3">
    <name type="scientific">Cyprinodon variegatus</name>
    <name type="common">Sheepshead minnow</name>
    <dbReference type="NCBI Taxonomy" id="28743"/>
    <lineage>
        <taxon>Eukaryota</taxon>
        <taxon>Metazoa</taxon>
        <taxon>Chordata</taxon>
        <taxon>Craniata</taxon>
        <taxon>Vertebrata</taxon>
        <taxon>Euteleostomi</taxon>
        <taxon>Actinopterygii</taxon>
        <taxon>Neopterygii</taxon>
        <taxon>Teleostei</taxon>
        <taxon>Neoteleostei</taxon>
        <taxon>Acanthomorphata</taxon>
        <taxon>Ovalentaria</taxon>
        <taxon>Atherinomorphae</taxon>
        <taxon>Cyprinodontiformes</taxon>
        <taxon>Cyprinodontidae</taxon>
        <taxon>Cyprinodon</taxon>
    </lineage>
</organism>
<dbReference type="PANTHER" id="PTHR15907">
    <property type="entry name" value="DUF614 FAMILY PROTEIN-RELATED"/>
    <property type="match status" value="1"/>
</dbReference>
<accession>A0A3Q2CUU4</accession>
<reference evidence="2" key="1">
    <citation type="submission" date="2025-08" db="UniProtKB">
        <authorList>
            <consortium name="Ensembl"/>
        </authorList>
    </citation>
    <scope>IDENTIFICATION</scope>
</reference>
<evidence type="ECO:0000313" key="3">
    <source>
        <dbReference type="Proteomes" id="UP000265020"/>
    </source>
</evidence>
<dbReference type="Proteomes" id="UP000265020">
    <property type="component" value="Unassembled WGS sequence"/>
</dbReference>
<dbReference type="AlphaFoldDB" id="A0A3Q2CUU4"/>
<dbReference type="Pfam" id="PF04749">
    <property type="entry name" value="PLAC8"/>
    <property type="match status" value="1"/>
</dbReference>
<comment type="similarity">
    <text evidence="1">Belongs to the cornifelin family.</text>
</comment>
<proteinExistence type="inferred from homology"/>
<dbReference type="NCBIfam" id="TIGR01571">
    <property type="entry name" value="A_thal_Cys_rich"/>
    <property type="match status" value="1"/>
</dbReference>
<evidence type="ECO:0000313" key="2">
    <source>
        <dbReference type="Ensembl" id="ENSCVAP00000009497.1"/>
    </source>
</evidence>
<protein>
    <recommendedName>
        <fullName evidence="4">Plac8 onzin related protein 6</fullName>
    </recommendedName>
</protein>
<keyword evidence="3" id="KW-1185">Reference proteome</keyword>